<name>A0A821KKW8_9BILA</name>
<evidence type="ECO:0000313" key="2">
    <source>
        <dbReference type="Proteomes" id="UP000663873"/>
    </source>
</evidence>
<reference evidence="1" key="1">
    <citation type="submission" date="2021-02" db="EMBL/GenBank/DDBJ databases">
        <authorList>
            <person name="Nowell W R."/>
        </authorList>
    </citation>
    <scope>NUCLEOTIDE SEQUENCE</scope>
</reference>
<dbReference type="SUPFAM" id="SSF49562">
    <property type="entry name" value="C2 domain (Calcium/lipid-binding domain, CaLB)"/>
    <property type="match status" value="1"/>
</dbReference>
<accession>A0A821KKW8</accession>
<proteinExistence type="predicted"/>
<protein>
    <submittedName>
        <fullName evidence="1">Uncharacterized protein</fullName>
    </submittedName>
</protein>
<comment type="caution">
    <text evidence="1">The sequence shown here is derived from an EMBL/GenBank/DDBJ whole genome shotgun (WGS) entry which is preliminary data.</text>
</comment>
<dbReference type="EMBL" id="CAJOBP010038590">
    <property type="protein sequence ID" value="CAF4736383.1"/>
    <property type="molecule type" value="Genomic_DNA"/>
</dbReference>
<organism evidence="1 2">
    <name type="scientific">Rotaria socialis</name>
    <dbReference type="NCBI Taxonomy" id="392032"/>
    <lineage>
        <taxon>Eukaryota</taxon>
        <taxon>Metazoa</taxon>
        <taxon>Spiralia</taxon>
        <taxon>Gnathifera</taxon>
        <taxon>Rotifera</taxon>
        <taxon>Eurotatoria</taxon>
        <taxon>Bdelloidea</taxon>
        <taxon>Philodinida</taxon>
        <taxon>Philodinidae</taxon>
        <taxon>Rotaria</taxon>
    </lineage>
</organism>
<evidence type="ECO:0000313" key="1">
    <source>
        <dbReference type="EMBL" id="CAF4736383.1"/>
    </source>
</evidence>
<sequence>QSDNSECDLLYFEVYTDNEEFCGQKAIPLSSLRPGIRSVALHDKFNEYLDMSALLVDIQFETV</sequence>
<dbReference type="InterPro" id="IPR035892">
    <property type="entry name" value="C2_domain_sf"/>
</dbReference>
<dbReference type="AlphaFoldDB" id="A0A821KKW8"/>
<feature type="non-terminal residue" evidence="1">
    <location>
        <position position="1"/>
    </location>
</feature>
<dbReference type="Proteomes" id="UP000663873">
    <property type="component" value="Unassembled WGS sequence"/>
</dbReference>
<keyword evidence="2" id="KW-1185">Reference proteome</keyword>
<gene>
    <name evidence="1" type="ORF">UJA718_LOCUS38093</name>
</gene>
<dbReference type="Gene3D" id="2.60.40.150">
    <property type="entry name" value="C2 domain"/>
    <property type="match status" value="1"/>
</dbReference>